<keyword evidence="2" id="KW-1185">Reference proteome</keyword>
<evidence type="ECO:0000313" key="2">
    <source>
        <dbReference type="Proteomes" id="UP000030663"/>
    </source>
</evidence>
<dbReference type="AlphaFoldDB" id="X0CRZ1"/>
<dbReference type="Proteomes" id="UP000030663">
    <property type="component" value="Unassembled WGS sequence"/>
</dbReference>
<dbReference type="EMBL" id="JH658364">
    <property type="protein sequence ID" value="EXK96921.1"/>
    <property type="molecule type" value="Genomic_DNA"/>
</dbReference>
<proteinExistence type="predicted"/>
<protein>
    <submittedName>
        <fullName evidence="1">Uncharacterized protein</fullName>
    </submittedName>
</protein>
<evidence type="ECO:0000313" key="1">
    <source>
        <dbReference type="EMBL" id="EXK96921.1"/>
    </source>
</evidence>
<accession>X0CRZ1</accession>
<dbReference type="HOGENOM" id="CLU_2722348_0_0_1"/>
<organism evidence="1 2">
    <name type="scientific">Fusarium oxysporum f. sp. raphani 54005</name>
    <dbReference type="NCBI Taxonomy" id="1089458"/>
    <lineage>
        <taxon>Eukaryota</taxon>
        <taxon>Fungi</taxon>
        <taxon>Dikarya</taxon>
        <taxon>Ascomycota</taxon>
        <taxon>Pezizomycotina</taxon>
        <taxon>Sordariomycetes</taxon>
        <taxon>Hypocreomycetidae</taxon>
        <taxon>Hypocreales</taxon>
        <taxon>Nectriaceae</taxon>
        <taxon>Fusarium</taxon>
        <taxon>Fusarium oxysporum species complex</taxon>
    </lineage>
</organism>
<name>X0CRZ1_FUSOX</name>
<sequence>MKDRRPRYGKFRGEVKNCERDWSFKLSEAVVKDGVVRIKGQETTAKSSTAMTCTKARVQTSISGQSSPALDI</sequence>
<reference evidence="1 2" key="1">
    <citation type="submission" date="2011-11" db="EMBL/GenBank/DDBJ databases">
        <title>The Genome Sequence of Fusarium oxysporum PHW815.</title>
        <authorList>
            <consortium name="The Broad Institute Genome Sequencing Platform"/>
            <person name="Ma L.-J."/>
            <person name="Gale L.R."/>
            <person name="Schwartz D.C."/>
            <person name="Zhou S."/>
            <person name="Corby-Kistler H."/>
            <person name="Young S.K."/>
            <person name="Zeng Q."/>
            <person name="Gargeya S."/>
            <person name="Fitzgerald M."/>
            <person name="Haas B."/>
            <person name="Abouelleil A."/>
            <person name="Alvarado L."/>
            <person name="Arachchi H.M."/>
            <person name="Berlin A."/>
            <person name="Brown A."/>
            <person name="Chapman S.B."/>
            <person name="Chen Z."/>
            <person name="Dunbar C."/>
            <person name="Freedman E."/>
            <person name="Gearin G."/>
            <person name="Goldberg J."/>
            <person name="Griggs A."/>
            <person name="Gujja S."/>
            <person name="Heiman D."/>
            <person name="Howarth C."/>
            <person name="Larson L."/>
            <person name="Lui A."/>
            <person name="MacDonald P.J.P."/>
            <person name="Montmayeur A."/>
            <person name="Murphy C."/>
            <person name="Neiman D."/>
            <person name="Pearson M."/>
            <person name="Priest M."/>
            <person name="Roberts A."/>
            <person name="Saif S."/>
            <person name="Shea T."/>
            <person name="Shenoy N."/>
            <person name="Sisk P."/>
            <person name="Stolte C."/>
            <person name="Sykes S."/>
            <person name="Wortman J."/>
            <person name="Nusbaum C."/>
            <person name="Birren B."/>
        </authorList>
    </citation>
    <scope>NUCLEOTIDE SEQUENCE [LARGE SCALE GENOMIC DNA]</scope>
    <source>
        <strain evidence="1 2">54005</strain>
    </source>
</reference>
<gene>
    <name evidence="1" type="ORF">FOQG_02311</name>
</gene>